<proteinExistence type="predicted"/>
<accession>A0ABS2MXK7</accession>
<evidence type="ECO:0000313" key="2">
    <source>
        <dbReference type="Proteomes" id="UP001296943"/>
    </source>
</evidence>
<organism evidence="1 2">
    <name type="scientific">Aquibacillus albus</name>
    <dbReference type="NCBI Taxonomy" id="1168171"/>
    <lineage>
        <taxon>Bacteria</taxon>
        <taxon>Bacillati</taxon>
        <taxon>Bacillota</taxon>
        <taxon>Bacilli</taxon>
        <taxon>Bacillales</taxon>
        <taxon>Bacillaceae</taxon>
        <taxon>Aquibacillus</taxon>
    </lineage>
</organism>
<dbReference type="EMBL" id="JAFBDR010000004">
    <property type="protein sequence ID" value="MBM7570612.1"/>
    <property type="molecule type" value="Genomic_DNA"/>
</dbReference>
<sequence>MESLEGNILTLVKPGQSALGFYYIYLAFLSSLDPL</sequence>
<evidence type="ECO:0000313" key="1">
    <source>
        <dbReference type="EMBL" id="MBM7570612.1"/>
    </source>
</evidence>
<gene>
    <name evidence="1" type="ORF">JOC48_001090</name>
</gene>
<reference evidence="1 2" key="1">
    <citation type="submission" date="2021-01" db="EMBL/GenBank/DDBJ databases">
        <title>Genomic Encyclopedia of Type Strains, Phase IV (KMG-IV): sequencing the most valuable type-strain genomes for metagenomic binning, comparative biology and taxonomic classification.</title>
        <authorList>
            <person name="Goeker M."/>
        </authorList>
    </citation>
    <scope>NUCLEOTIDE SEQUENCE [LARGE SCALE GENOMIC DNA]</scope>
    <source>
        <strain evidence="1 2">DSM 23711</strain>
    </source>
</reference>
<name>A0ABS2MXK7_9BACI</name>
<protein>
    <submittedName>
        <fullName evidence="1">Uncharacterized protein</fullName>
    </submittedName>
</protein>
<keyword evidence="2" id="KW-1185">Reference proteome</keyword>
<dbReference type="Proteomes" id="UP001296943">
    <property type="component" value="Unassembled WGS sequence"/>
</dbReference>
<comment type="caution">
    <text evidence="1">The sequence shown here is derived from an EMBL/GenBank/DDBJ whole genome shotgun (WGS) entry which is preliminary data.</text>
</comment>